<evidence type="ECO:0000313" key="1">
    <source>
        <dbReference type="EMBL" id="KAG0428102.1"/>
    </source>
</evidence>
<sequence length="717" mass="78610">MSVRCKAVHPSDSSRFVYFISDVPHLVKCVRNQMMKTGFNTQNGRVHWEHVVATWKCDRSDVTLKSAYKLTRAHVFPNGFEKMRVDLAFQVFSPLMLRAFMVHQKEVEQHYPNLKVTYAFVAFMVDFIRVMTSRFLARALRPGKAQEHVIDTVLAYLDDWERHANGRGFQSRSTSEGLRATLPKHQGAACISDACGEMALAVAVGEMKLHAVRAGEEAMAVTGARARLVYEVRGKVTAAAKKSAVGACEQRREEWTVGLRGESSLALDNLGCGEPFGRKEQSGGSRGDGRITDGYDTILLVRIADVGPYLVEPLAGSSRTPCVTVAWTLTYVTDGTAVVRAANPIPCPIIMPRGTAFGRETPFRDMVMSTAATQAPNDGLGEVRIGSKLLSEERQQAVELFFSLPDNPTQSDADGDSSSDEDVIPELAPVENTVAERDENAAGPSTGATSKKRKSYERKKPKKRRRRTLEVDSFAEAQHEEDEVDATGSLWCTDLPTEIVKDPPDRDPRYSEKLTEASGAKTRPFPLLLLSSSRRTRLQQHNGSVEKLPLDPPALFAPQRKFDLLEVNASCQTSDAGTQFVIVDMKVLNDLFAHARCGSCGAGALMLSKAVDKEYGLAVKLVPVCSTCNFQKKQFSSPRVAGTAKITPFEVNIRAMKGIQSIGKGVTALADFCACMNVSHRGLHQKTYQGHLKTFVPACENAATDSETDSVAVVKEL</sequence>
<dbReference type="Proteomes" id="UP000805193">
    <property type="component" value="Unassembled WGS sequence"/>
</dbReference>
<keyword evidence="2" id="KW-1185">Reference proteome</keyword>
<reference evidence="1 2" key="1">
    <citation type="journal article" date="2020" name="Cell">
        <title>Large-Scale Comparative Analyses of Tick Genomes Elucidate Their Genetic Diversity and Vector Capacities.</title>
        <authorList>
            <consortium name="Tick Genome and Microbiome Consortium (TIGMIC)"/>
            <person name="Jia N."/>
            <person name="Wang J."/>
            <person name="Shi W."/>
            <person name="Du L."/>
            <person name="Sun Y."/>
            <person name="Zhan W."/>
            <person name="Jiang J.F."/>
            <person name="Wang Q."/>
            <person name="Zhang B."/>
            <person name="Ji P."/>
            <person name="Bell-Sakyi L."/>
            <person name="Cui X.M."/>
            <person name="Yuan T.T."/>
            <person name="Jiang B.G."/>
            <person name="Yang W.F."/>
            <person name="Lam T.T."/>
            <person name="Chang Q.C."/>
            <person name="Ding S.J."/>
            <person name="Wang X.J."/>
            <person name="Zhu J.G."/>
            <person name="Ruan X.D."/>
            <person name="Zhao L."/>
            <person name="Wei J.T."/>
            <person name="Ye R.Z."/>
            <person name="Que T.C."/>
            <person name="Du C.H."/>
            <person name="Zhou Y.H."/>
            <person name="Cheng J.X."/>
            <person name="Dai P.F."/>
            <person name="Guo W.B."/>
            <person name="Han X.H."/>
            <person name="Huang E.J."/>
            <person name="Li L.F."/>
            <person name="Wei W."/>
            <person name="Gao Y.C."/>
            <person name="Liu J.Z."/>
            <person name="Shao H.Z."/>
            <person name="Wang X."/>
            <person name="Wang C.C."/>
            <person name="Yang T.C."/>
            <person name="Huo Q.B."/>
            <person name="Li W."/>
            <person name="Chen H.Y."/>
            <person name="Chen S.E."/>
            <person name="Zhou L.G."/>
            <person name="Ni X.B."/>
            <person name="Tian J.H."/>
            <person name="Sheng Y."/>
            <person name="Liu T."/>
            <person name="Pan Y.S."/>
            <person name="Xia L.Y."/>
            <person name="Li J."/>
            <person name="Zhao F."/>
            <person name="Cao W.C."/>
        </authorList>
    </citation>
    <scope>NUCLEOTIDE SEQUENCE [LARGE SCALE GENOMIC DNA]</scope>
    <source>
        <strain evidence="1">Iper-2018</strain>
    </source>
</reference>
<proteinExistence type="predicted"/>
<gene>
    <name evidence="1" type="ORF">HPB47_024901</name>
</gene>
<protein>
    <submittedName>
        <fullName evidence="1">Uncharacterized protein</fullName>
    </submittedName>
</protein>
<comment type="caution">
    <text evidence="1">The sequence shown here is derived from an EMBL/GenBank/DDBJ whole genome shotgun (WGS) entry which is preliminary data.</text>
</comment>
<name>A0AC60Q373_IXOPE</name>
<accession>A0AC60Q373</accession>
<evidence type="ECO:0000313" key="2">
    <source>
        <dbReference type="Proteomes" id="UP000805193"/>
    </source>
</evidence>
<organism evidence="1 2">
    <name type="scientific">Ixodes persulcatus</name>
    <name type="common">Taiga tick</name>
    <dbReference type="NCBI Taxonomy" id="34615"/>
    <lineage>
        <taxon>Eukaryota</taxon>
        <taxon>Metazoa</taxon>
        <taxon>Ecdysozoa</taxon>
        <taxon>Arthropoda</taxon>
        <taxon>Chelicerata</taxon>
        <taxon>Arachnida</taxon>
        <taxon>Acari</taxon>
        <taxon>Parasitiformes</taxon>
        <taxon>Ixodida</taxon>
        <taxon>Ixodoidea</taxon>
        <taxon>Ixodidae</taxon>
        <taxon>Ixodinae</taxon>
        <taxon>Ixodes</taxon>
    </lineage>
</organism>
<dbReference type="EMBL" id="JABSTQ010009563">
    <property type="protein sequence ID" value="KAG0428102.1"/>
    <property type="molecule type" value="Genomic_DNA"/>
</dbReference>